<dbReference type="Pfam" id="PF03796">
    <property type="entry name" value="DnaB_C"/>
    <property type="match status" value="1"/>
</dbReference>
<dbReference type="Gene3D" id="3.40.50.300">
    <property type="entry name" value="P-loop containing nucleotide triphosphate hydrolases"/>
    <property type="match status" value="1"/>
</dbReference>
<accession>A0ABP0VG27</accession>
<dbReference type="InterPro" id="IPR007694">
    <property type="entry name" value="DNA_helicase_DnaB-like_C"/>
</dbReference>
<evidence type="ECO:0000313" key="4">
    <source>
        <dbReference type="EMBL" id="CAK9253112.1"/>
    </source>
</evidence>
<sequence length="544" mass="61393">MSDETKDDLLKELNSIGLAMAELERKKKEIEEARVNAQHEKLQEAKRRLSAAQNGHYGTLSDEQADELVKQNAEYMEAAGKPMTFMLPCFRGAIPFFAKNMILVGAKTGDGKSTAVANIVRRVVAEVNPATGKNGRVLVLTNEESAVDFYNRITCLFKGWHYVNHDLFTEEQKKAFGEMLKILRHKVTVIDDNFVQGGGATTTPEGINSIFENLMSQGEHYDVVILDYFQGIVESSKDLSAAPWQAQEKLVAVLEKYRQVYPAPLVVMAQINAPEDPENPGPFQFRLQGRKSICNKATTIIEMIAHRKELMTEFYIHKGRYSASVGESIKTGYKNAPAAQMYTEAEMEALVKQAKEELEQATAPRMQFGFDVVEVQRVGTTTWRYSYDDGTTIVTATKFFVKATREEGEDYTDYVNEDGYSDFEVKETPEQIYRLLTKTPIVQPTLPEAFTVEEGVTEYVPGEKEGDEGKTQEKEVPLKNPNGTYMSYVTRHTVETVKEYMLQRKEQLDMIKAAIKKQQDEAKAKKEQEQLALKVNEELQGSAL</sequence>
<evidence type="ECO:0000259" key="3">
    <source>
        <dbReference type="Pfam" id="PF03796"/>
    </source>
</evidence>
<comment type="caution">
    <text evidence="4">The sequence shown here is derived from an EMBL/GenBank/DDBJ whole genome shotgun (WGS) entry which is preliminary data.</text>
</comment>
<keyword evidence="5" id="KW-1185">Reference proteome</keyword>
<gene>
    <name evidence="4" type="ORF">CSSPJE1EN1_LOCUS28490</name>
</gene>
<evidence type="ECO:0000256" key="2">
    <source>
        <dbReference type="SAM" id="MobiDB-lite"/>
    </source>
</evidence>
<dbReference type="InterPro" id="IPR027417">
    <property type="entry name" value="P-loop_NTPase"/>
</dbReference>
<name>A0ABP0VG27_9BRYO</name>
<feature type="region of interest" description="Disordered" evidence="2">
    <location>
        <begin position="461"/>
        <end position="484"/>
    </location>
</feature>
<feature type="domain" description="SF4 helicase" evidence="3">
    <location>
        <begin position="99"/>
        <end position="310"/>
    </location>
</feature>
<proteinExistence type="predicted"/>
<dbReference type="SUPFAM" id="SSF52540">
    <property type="entry name" value="P-loop containing nucleoside triphosphate hydrolases"/>
    <property type="match status" value="1"/>
</dbReference>
<feature type="coiled-coil region" evidence="1">
    <location>
        <begin position="6"/>
        <end position="55"/>
    </location>
</feature>
<reference evidence="4" key="1">
    <citation type="submission" date="2024-02" db="EMBL/GenBank/DDBJ databases">
        <authorList>
            <consortium name="ELIXIR-Norway"/>
            <consortium name="Elixir Norway"/>
        </authorList>
    </citation>
    <scope>NUCLEOTIDE SEQUENCE</scope>
</reference>
<dbReference type="Proteomes" id="UP001497444">
    <property type="component" value="Unassembled WGS sequence"/>
</dbReference>
<dbReference type="EMBL" id="CAXAQS010000779">
    <property type="protein sequence ID" value="CAK9253112.1"/>
    <property type="molecule type" value="Genomic_DNA"/>
</dbReference>
<evidence type="ECO:0000313" key="5">
    <source>
        <dbReference type="Proteomes" id="UP001497444"/>
    </source>
</evidence>
<feature type="compositionally biased region" description="Basic and acidic residues" evidence="2">
    <location>
        <begin position="461"/>
        <end position="477"/>
    </location>
</feature>
<evidence type="ECO:0000256" key="1">
    <source>
        <dbReference type="SAM" id="Coils"/>
    </source>
</evidence>
<organism evidence="4 5">
    <name type="scientific">Sphagnum jensenii</name>
    <dbReference type="NCBI Taxonomy" id="128206"/>
    <lineage>
        <taxon>Eukaryota</taxon>
        <taxon>Viridiplantae</taxon>
        <taxon>Streptophyta</taxon>
        <taxon>Embryophyta</taxon>
        <taxon>Bryophyta</taxon>
        <taxon>Sphagnophytina</taxon>
        <taxon>Sphagnopsida</taxon>
        <taxon>Sphagnales</taxon>
        <taxon>Sphagnaceae</taxon>
        <taxon>Sphagnum</taxon>
    </lineage>
</organism>
<protein>
    <recommendedName>
        <fullName evidence="3">SF4 helicase domain-containing protein</fullName>
    </recommendedName>
</protein>
<keyword evidence="1" id="KW-0175">Coiled coil</keyword>